<feature type="region of interest" description="Disordered" evidence="1">
    <location>
        <begin position="24"/>
        <end position="44"/>
    </location>
</feature>
<sequence>MREQEIALLRTRIEVKRRDPCLSIRRSSTRREKKKNKRKRVIEKDEKESIHPACVIVIEHCQEKKKNANRKIPREKWQQRRREKKIWDWVRKQNDV</sequence>
<name>A0AAV4WSY3_9ARAC</name>
<evidence type="ECO:0000313" key="3">
    <source>
        <dbReference type="Proteomes" id="UP001054837"/>
    </source>
</evidence>
<evidence type="ECO:0000313" key="2">
    <source>
        <dbReference type="EMBL" id="GIY85403.1"/>
    </source>
</evidence>
<dbReference type="AlphaFoldDB" id="A0AAV4WSY3"/>
<gene>
    <name evidence="2" type="ORF">CDAR_207641</name>
</gene>
<organism evidence="2 3">
    <name type="scientific">Caerostris darwini</name>
    <dbReference type="NCBI Taxonomy" id="1538125"/>
    <lineage>
        <taxon>Eukaryota</taxon>
        <taxon>Metazoa</taxon>
        <taxon>Ecdysozoa</taxon>
        <taxon>Arthropoda</taxon>
        <taxon>Chelicerata</taxon>
        <taxon>Arachnida</taxon>
        <taxon>Araneae</taxon>
        <taxon>Araneomorphae</taxon>
        <taxon>Entelegynae</taxon>
        <taxon>Araneoidea</taxon>
        <taxon>Araneidae</taxon>
        <taxon>Caerostris</taxon>
    </lineage>
</organism>
<protein>
    <submittedName>
        <fullName evidence="2">Uncharacterized protein</fullName>
    </submittedName>
</protein>
<dbReference type="Proteomes" id="UP001054837">
    <property type="component" value="Unassembled WGS sequence"/>
</dbReference>
<proteinExistence type="predicted"/>
<feature type="compositionally biased region" description="Basic residues" evidence="1">
    <location>
        <begin position="27"/>
        <end position="41"/>
    </location>
</feature>
<evidence type="ECO:0000256" key="1">
    <source>
        <dbReference type="SAM" id="MobiDB-lite"/>
    </source>
</evidence>
<accession>A0AAV4WSY3</accession>
<keyword evidence="3" id="KW-1185">Reference proteome</keyword>
<reference evidence="2 3" key="1">
    <citation type="submission" date="2021-06" db="EMBL/GenBank/DDBJ databases">
        <title>Caerostris darwini draft genome.</title>
        <authorList>
            <person name="Kono N."/>
            <person name="Arakawa K."/>
        </authorList>
    </citation>
    <scope>NUCLEOTIDE SEQUENCE [LARGE SCALE GENOMIC DNA]</scope>
</reference>
<dbReference type="EMBL" id="BPLQ01015044">
    <property type="protein sequence ID" value="GIY85403.1"/>
    <property type="molecule type" value="Genomic_DNA"/>
</dbReference>
<comment type="caution">
    <text evidence="2">The sequence shown here is derived from an EMBL/GenBank/DDBJ whole genome shotgun (WGS) entry which is preliminary data.</text>
</comment>